<evidence type="ECO:0000259" key="11">
    <source>
        <dbReference type="Pfam" id="PF00749"/>
    </source>
</evidence>
<feature type="domain" description="Aminoacyl-tRNA synthetase class I anticodon-binding" evidence="12">
    <location>
        <begin position="330"/>
        <end position="471"/>
    </location>
</feature>
<feature type="domain" description="Glutamyl/glutaminyl-tRNA synthetase class Ib catalytic" evidence="11">
    <location>
        <begin position="3"/>
        <end position="316"/>
    </location>
</feature>
<dbReference type="GO" id="GO:0006424">
    <property type="term" value="P:glutamyl-tRNA aminoacylation"/>
    <property type="evidence" value="ECO:0007669"/>
    <property type="project" value="UniProtKB-UniRule"/>
</dbReference>
<evidence type="ECO:0000256" key="3">
    <source>
        <dbReference type="ARBA" id="ARBA00011245"/>
    </source>
</evidence>
<dbReference type="InterPro" id="IPR008925">
    <property type="entry name" value="aa_tRNA-synth_I_cd-bd_sf"/>
</dbReference>
<evidence type="ECO:0000313" key="14">
    <source>
        <dbReference type="Proteomes" id="UP000283993"/>
    </source>
</evidence>
<dbReference type="FunFam" id="3.40.50.620:FF:000007">
    <property type="entry name" value="Glutamate--tRNA ligase"/>
    <property type="match status" value="1"/>
</dbReference>
<keyword evidence="6 10" id="KW-0547">Nucleotide-binding</keyword>
<keyword evidence="7 10" id="KW-0067">ATP-binding</keyword>
<dbReference type="Pfam" id="PF19269">
    <property type="entry name" value="Anticodon_2"/>
    <property type="match status" value="1"/>
</dbReference>
<comment type="function">
    <text evidence="10">Catalyzes the attachment of glutamate to tRNA(Glu) in a two-step reaction: glutamate is first activated by ATP to form Glu-AMP and then transferred to the acceptor end of tRNA(Glu).</text>
</comment>
<dbReference type="GO" id="GO:0004818">
    <property type="term" value="F:glutamate-tRNA ligase activity"/>
    <property type="evidence" value="ECO:0007669"/>
    <property type="project" value="UniProtKB-UniRule"/>
</dbReference>
<dbReference type="Gene3D" id="1.10.10.350">
    <property type="match status" value="1"/>
</dbReference>
<dbReference type="Pfam" id="PF00749">
    <property type="entry name" value="tRNA-synt_1c"/>
    <property type="match status" value="1"/>
</dbReference>
<keyword evidence="9 10" id="KW-0030">Aminoacyl-tRNA synthetase</keyword>
<dbReference type="InterPro" id="IPR020058">
    <property type="entry name" value="Glu/Gln-tRNA-synth_Ib_cat-dom"/>
</dbReference>
<dbReference type="CDD" id="cd00808">
    <property type="entry name" value="GluRS_core"/>
    <property type="match status" value="1"/>
</dbReference>
<dbReference type="PANTHER" id="PTHR43311:SF2">
    <property type="entry name" value="GLUTAMATE--TRNA LIGASE, MITOCHONDRIAL-RELATED"/>
    <property type="match status" value="1"/>
</dbReference>
<keyword evidence="4 10" id="KW-0963">Cytoplasm</keyword>
<evidence type="ECO:0000256" key="7">
    <source>
        <dbReference type="ARBA" id="ARBA00022840"/>
    </source>
</evidence>
<dbReference type="PROSITE" id="PS00178">
    <property type="entry name" value="AA_TRNA_LIGASE_I"/>
    <property type="match status" value="1"/>
</dbReference>
<dbReference type="PRINTS" id="PR00987">
    <property type="entry name" value="TRNASYNTHGLU"/>
</dbReference>
<keyword evidence="14" id="KW-1185">Reference proteome</keyword>
<dbReference type="SUPFAM" id="SSF52374">
    <property type="entry name" value="Nucleotidylyl transferase"/>
    <property type="match status" value="1"/>
</dbReference>
<evidence type="ECO:0000256" key="4">
    <source>
        <dbReference type="ARBA" id="ARBA00022490"/>
    </source>
</evidence>
<feature type="short sequence motif" description="'HIGH' region" evidence="10">
    <location>
        <begin position="9"/>
        <end position="19"/>
    </location>
</feature>
<dbReference type="NCBIfam" id="TIGR00464">
    <property type="entry name" value="gltX_bact"/>
    <property type="match status" value="1"/>
</dbReference>
<comment type="similarity">
    <text evidence="2 10">Belongs to the class-I aminoacyl-tRNA synthetase family. Glutamate--tRNA ligase type 1 subfamily.</text>
</comment>
<dbReference type="HAMAP" id="MF_00022">
    <property type="entry name" value="Glu_tRNA_synth_type1"/>
    <property type="match status" value="1"/>
</dbReference>
<dbReference type="InterPro" id="IPR045462">
    <property type="entry name" value="aa-tRNA-synth_I_cd-bd"/>
</dbReference>
<comment type="catalytic activity">
    <reaction evidence="10">
        <text>tRNA(Glu) + L-glutamate + ATP = L-glutamyl-tRNA(Glu) + AMP + diphosphate</text>
        <dbReference type="Rhea" id="RHEA:23540"/>
        <dbReference type="Rhea" id="RHEA-COMP:9663"/>
        <dbReference type="Rhea" id="RHEA-COMP:9680"/>
        <dbReference type="ChEBI" id="CHEBI:29985"/>
        <dbReference type="ChEBI" id="CHEBI:30616"/>
        <dbReference type="ChEBI" id="CHEBI:33019"/>
        <dbReference type="ChEBI" id="CHEBI:78442"/>
        <dbReference type="ChEBI" id="CHEBI:78520"/>
        <dbReference type="ChEBI" id="CHEBI:456215"/>
        <dbReference type="EC" id="6.1.1.17"/>
    </reaction>
</comment>
<dbReference type="RefSeq" id="WP_123632115.1">
    <property type="nucleotide sequence ID" value="NZ_AYKH01000042.1"/>
</dbReference>
<dbReference type="GO" id="GO:0008270">
    <property type="term" value="F:zinc ion binding"/>
    <property type="evidence" value="ECO:0007669"/>
    <property type="project" value="InterPro"/>
</dbReference>
<name>A0A423PFS7_9GAMM</name>
<organism evidence="13 14">
    <name type="scientific">Salinisphaera orenii MK-B5</name>
    <dbReference type="NCBI Taxonomy" id="856730"/>
    <lineage>
        <taxon>Bacteria</taxon>
        <taxon>Pseudomonadati</taxon>
        <taxon>Pseudomonadota</taxon>
        <taxon>Gammaproteobacteria</taxon>
        <taxon>Salinisphaerales</taxon>
        <taxon>Salinisphaeraceae</taxon>
        <taxon>Salinisphaera</taxon>
    </lineage>
</organism>
<dbReference type="GO" id="GO:0005829">
    <property type="term" value="C:cytosol"/>
    <property type="evidence" value="ECO:0007669"/>
    <property type="project" value="TreeGrafter"/>
</dbReference>
<protein>
    <recommendedName>
        <fullName evidence="10">Glutamate--tRNA ligase</fullName>
        <ecNumber evidence="10">6.1.1.17</ecNumber>
    </recommendedName>
    <alternativeName>
        <fullName evidence="10">Glutamyl-tRNA synthetase</fullName>
        <shortName evidence="10">GluRS</shortName>
    </alternativeName>
</protein>
<dbReference type="EC" id="6.1.1.17" evidence="10"/>
<keyword evidence="8 10" id="KW-0648">Protein biosynthesis</keyword>
<comment type="subcellular location">
    <subcellularLocation>
        <location evidence="1 10">Cytoplasm</location>
    </subcellularLocation>
</comment>
<keyword evidence="5 10" id="KW-0436">Ligase</keyword>
<dbReference type="Proteomes" id="UP000283993">
    <property type="component" value="Unassembled WGS sequence"/>
</dbReference>
<evidence type="ECO:0000259" key="12">
    <source>
        <dbReference type="Pfam" id="PF19269"/>
    </source>
</evidence>
<comment type="caution">
    <text evidence="13">The sequence shown here is derived from an EMBL/GenBank/DDBJ whole genome shotgun (WGS) entry which is preliminary data.</text>
</comment>
<evidence type="ECO:0000256" key="2">
    <source>
        <dbReference type="ARBA" id="ARBA00007894"/>
    </source>
</evidence>
<dbReference type="GO" id="GO:0000049">
    <property type="term" value="F:tRNA binding"/>
    <property type="evidence" value="ECO:0007669"/>
    <property type="project" value="InterPro"/>
</dbReference>
<dbReference type="InterPro" id="IPR001412">
    <property type="entry name" value="aa-tRNA-synth_I_CS"/>
</dbReference>
<gene>
    <name evidence="10 13" type="primary">gltX</name>
    <name evidence="13" type="ORF">SAOR_14835</name>
</gene>
<comment type="caution">
    <text evidence="10">Lacks conserved residue(s) required for the propagation of feature annotation.</text>
</comment>
<dbReference type="GO" id="GO:0005524">
    <property type="term" value="F:ATP binding"/>
    <property type="evidence" value="ECO:0007669"/>
    <property type="project" value="UniProtKB-UniRule"/>
</dbReference>
<dbReference type="InterPro" id="IPR020751">
    <property type="entry name" value="aa-tRNA-synth_I_codon-bd_sub2"/>
</dbReference>
<sequence>MSVVTRFAPSPTGYLHIGGARTALYSWLHAKASGGPGDGRFVLRIEDTDRERSTDEAVQAILDAMAWLDLEHDGEIYYQTRRFDRYADVIDRLIDEGKAYRCYSSAEEVEAMREAARAKGEKPKYDGTWRPMPGKTLPEPPAGVDPVIRFATPLDGHTVIHDLVKGDITISNTELDDLVIARADGTPTYNFCVVVDDMDMGITHVIRGDDHVNNTPRQINILKALVGDDGDLPVYAHVPMILGPDGKRLSKRHGAVGVMRYREEGYLPEALLNYLVRLGWAHGDQEIFTREQMLEHFDIENVQGGASTFDPDKLLWVNQEHLKMAAPQDLVGELRWHLARLGIDGVDDARLTEIAAIQKGRCKTVREMAEQSLFVFQSVTEYEPKAVKKHIKTATPDLIAQVRDSLAALDDWNGEAASAVVKQVATDNEVGMGKVAQPIRIAVTGGPVSPSIDDTLALLGREETLTRLDAAVSEFAALKG</sequence>
<evidence type="ECO:0000256" key="9">
    <source>
        <dbReference type="ARBA" id="ARBA00023146"/>
    </source>
</evidence>
<dbReference type="AlphaFoldDB" id="A0A423PFS7"/>
<dbReference type="SUPFAM" id="SSF48163">
    <property type="entry name" value="An anticodon-binding domain of class I aminoacyl-tRNA synthetases"/>
    <property type="match status" value="1"/>
</dbReference>
<dbReference type="InterPro" id="IPR049940">
    <property type="entry name" value="GluQ/Sye"/>
</dbReference>
<evidence type="ECO:0000256" key="6">
    <source>
        <dbReference type="ARBA" id="ARBA00022741"/>
    </source>
</evidence>
<comment type="subunit">
    <text evidence="3 10">Monomer.</text>
</comment>
<reference evidence="13 14" key="1">
    <citation type="submission" date="2013-10" db="EMBL/GenBank/DDBJ databases">
        <title>Salinisphaera orenii MK-B5 Genome Sequencing.</title>
        <authorList>
            <person name="Lai Q."/>
            <person name="Li C."/>
            <person name="Shao Z."/>
        </authorList>
    </citation>
    <scope>NUCLEOTIDE SEQUENCE [LARGE SCALE GENOMIC DNA]</scope>
    <source>
        <strain evidence="13 14">MK-B5</strain>
    </source>
</reference>
<evidence type="ECO:0000256" key="8">
    <source>
        <dbReference type="ARBA" id="ARBA00022917"/>
    </source>
</evidence>
<feature type="binding site" evidence="10">
    <location>
        <position position="251"/>
    </location>
    <ligand>
        <name>ATP</name>
        <dbReference type="ChEBI" id="CHEBI:30616"/>
    </ligand>
</feature>
<dbReference type="Gene3D" id="3.40.50.620">
    <property type="entry name" value="HUPs"/>
    <property type="match status" value="1"/>
</dbReference>
<evidence type="ECO:0000256" key="10">
    <source>
        <dbReference type="HAMAP-Rule" id="MF_00022"/>
    </source>
</evidence>
<proteinExistence type="inferred from homology"/>
<dbReference type="InterPro" id="IPR014729">
    <property type="entry name" value="Rossmann-like_a/b/a_fold"/>
</dbReference>
<dbReference type="InterPro" id="IPR004527">
    <property type="entry name" value="Glu-tRNA-ligase_bac/mito"/>
</dbReference>
<accession>A0A423PFS7</accession>
<evidence type="ECO:0000313" key="13">
    <source>
        <dbReference type="EMBL" id="ROO24467.1"/>
    </source>
</evidence>
<evidence type="ECO:0000256" key="1">
    <source>
        <dbReference type="ARBA" id="ARBA00004496"/>
    </source>
</evidence>
<dbReference type="PANTHER" id="PTHR43311">
    <property type="entry name" value="GLUTAMATE--TRNA LIGASE"/>
    <property type="match status" value="1"/>
</dbReference>
<feature type="short sequence motif" description="'KMSKS' region" evidence="10">
    <location>
        <begin position="248"/>
        <end position="252"/>
    </location>
</feature>
<evidence type="ECO:0000256" key="5">
    <source>
        <dbReference type="ARBA" id="ARBA00022598"/>
    </source>
</evidence>
<dbReference type="InterPro" id="IPR000924">
    <property type="entry name" value="Glu/Gln-tRNA-synth"/>
</dbReference>
<dbReference type="EMBL" id="AYKH01000042">
    <property type="protein sequence ID" value="ROO24467.1"/>
    <property type="molecule type" value="Genomic_DNA"/>
</dbReference>
<dbReference type="InterPro" id="IPR033910">
    <property type="entry name" value="GluRS_core"/>
</dbReference>